<feature type="chain" id="PRO_5046067557" description="SGNH hydrolase-type esterase domain-containing protein" evidence="1">
    <location>
        <begin position="24"/>
        <end position="296"/>
    </location>
</feature>
<dbReference type="InterPro" id="IPR036514">
    <property type="entry name" value="SGNH_hydro_sf"/>
</dbReference>
<keyword evidence="4" id="KW-1185">Reference proteome</keyword>
<accession>A0ABR4D9Z0</accession>
<gene>
    <name evidence="3" type="ORF">VTJ83DRAFT_4449</name>
</gene>
<dbReference type="Gene3D" id="3.40.50.1110">
    <property type="entry name" value="SGNH hydrolase"/>
    <property type="match status" value="1"/>
</dbReference>
<feature type="signal peptide" evidence="1">
    <location>
        <begin position="1"/>
        <end position="23"/>
    </location>
</feature>
<sequence length="296" mass="31687">MLSFGINQVFLAFAGAILPILSSIPDASPQPRVFSHADGSEPLLGNGVALRIMPLGASITYGVGSSDGNGYRAALRSLLLTSAPRAAAVNMVGSRRSGTMLDNDVEGWSGLRIAQVHDKAVNGSGRPVRSWKPNLVLVNAGTNDAAQGHQIPGAERRMERMLRDVWDASPRATVLLSTLLVNKDPTTDKNARRINEQYARLAARLRDAEKRPVVLVDMQAAGGPGYEDLPDGTHPADEGYAKMARLWHAGVLEASDAGFLQAPEPVEGVPDDGVVSVAEAWPLGCCAWRRRRESRP</sequence>
<dbReference type="SUPFAM" id="SSF52266">
    <property type="entry name" value="SGNH hydrolase"/>
    <property type="match status" value="1"/>
</dbReference>
<evidence type="ECO:0000259" key="2">
    <source>
        <dbReference type="Pfam" id="PF13472"/>
    </source>
</evidence>
<dbReference type="EMBL" id="JAZGUE010000004">
    <property type="protein sequence ID" value="KAL2267172.1"/>
    <property type="molecule type" value="Genomic_DNA"/>
</dbReference>
<evidence type="ECO:0000256" key="1">
    <source>
        <dbReference type="SAM" id="SignalP"/>
    </source>
</evidence>
<protein>
    <recommendedName>
        <fullName evidence="2">SGNH hydrolase-type esterase domain-containing protein</fullName>
    </recommendedName>
</protein>
<dbReference type="InterPro" id="IPR013830">
    <property type="entry name" value="SGNH_hydro"/>
</dbReference>
<proteinExistence type="predicted"/>
<dbReference type="PANTHER" id="PTHR30383">
    <property type="entry name" value="THIOESTERASE 1/PROTEASE 1/LYSOPHOSPHOLIPASE L1"/>
    <property type="match status" value="1"/>
</dbReference>
<feature type="domain" description="SGNH hydrolase-type esterase" evidence="2">
    <location>
        <begin position="55"/>
        <end position="241"/>
    </location>
</feature>
<dbReference type="Proteomes" id="UP001600064">
    <property type="component" value="Unassembled WGS sequence"/>
</dbReference>
<dbReference type="GeneID" id="98125583"/>
<dbReference type="CDD" id="cd01833">
    <property type="entry name" value="XynB_like"/>
    <property type="match status" value="1"/>
</dbReference>
<organism evidence="3 4">
    <name type="scientific">Remersonia thermophila</name>
    <dbReference type="NCBI Taxonomy" id="72144"/>
    <lineage>
        <taxon>Eukaryota</taxon>
        <taxon>Fungi</taxon>
        <taxon>Dikarya</taxon>
        <taxon>Ascomycota</taxon>
        <taxon>Pezizomycotina</taxon>
        <taxon>Sordariomycetes</taxon>
        <taxon>Sordariomycetidae</taxon>
        <taxon>Sordariales</taxon>
        <taxon>Sordariales incertae sedis</taxon>
        <taxon>Remersonia</taxon>
    </lineage>
</organism>
<name>A0ABR4D9Z0_9PEZI</name>
<dbReference type="RefSeq" id="XP_070865899.1">
    <property type="nucleotide sequence ID" value="XM_071010939.1"/>
</dbReference>
<reference evidence="3 4" key="1">
    <citation type="journal article" date="2024" name="Commun. Biol.">
        <title>Comparative genomic analysis of thermophilic fungi reveals convergent evolutionary adaptations and gene losses.</title>
        <authorList>
            <person name="Steindorff A.S."/>
            <person name="Aguilar-Pontes M.V."/>
            <person name="Robinson A.J."/>
            <person name="Andreopoulos B."/>
            <person name="LaButti K."/>
            <person name="Kuo A."/>
            <person name="Mondo S."/>
            <person name="Riley R."/>
            <person name="Otillar R."/>
            <person name="Haridas S."/>
            <person name="Lipzen A."/>
            <person name="Grimwood J."/>
            <person name="Schmutz J."/>
            <person name="Clum A."/>
            <person name="Reid I.D."/>
            <person name="Moisan M.C."/>
            <person name="Butler G."/>
            <person name="Nguyen T.T.M."/>
            <person name="Dewar K."/>
            <person name="Conant G."/>
            <person name="Drula E."/>
            <person name="Henrissat B."/>
            <person name="Hansel C."/>
            <person name="Singer S."/>
            <person name="Hutchinson M.I."/>
            <person name="de Vries R.P."/>
            <person name="Natvig D.O."/>
            <person name="Powell A.J."/>
            <person name="Tsang A."/>
            <person name="Grigoriev I.V."/>
        </authorList>
    </citation>
    <scope>NUCLEOTIDE SEQUENCE [LARGE SCALE GENOMIC DNA]</scope>
    <source>
        <strain evidence="3 4">ATCC 22073</strain>
    </source>
</reference>
<keyword evidence="1" id="KW-0732">Signal</keyword>
<evidence type="ECO:0000313" key="3">
    <source>
        <dbReference type="EMBL" id="KAL2267172.1"/>
    </source>
</evidence>
<dbReference type="Pfam" id="PF13472">
    <property type="entry name" value="Lipase_GDSL_2"/>
    <property type="match status" value="1"/>
</dbReference>
<dbReference type="InterPro" id="IPR051532">
    <property type="entry name" value="Ester_Hydrolysis_Enzymes"/>
</dbReference>
<evidence type="ECO:0000313" key="4">
    <source>
        <dbReference type="Proteomes" id="UP001600064"/>
    </source>
</evidence>
<dbReference type="PANTHER" id="PTHR30383:SF31">
    <property type="entry name" value="SGNH HYDROLASE-TYPE ESTERASE DOMAIN-CONTAINING PROTEIN-RELATED"/>
    <property type="match status" value="1"/>
</dbReference>
<comment type="caution">
    <text evidence="3">The sequence shown here is derived from an EMBL/GenBank/DDBJ whole genome shotgun (WGS) entry which is preliminary data.</text>
</comment>